<gene>
    <name evidence="1" type="ORF">B0T18DRAFT_428470</name>
</gene>
<accession>A0AA40K9N0</accession>
<dbReference type="AlphaFoldDB" id="A0AA40K9N0"/>
<reference evidence="1" key="1">
    <citation type="submission" date="2023-06" db="EMBL/GenBank/DDBJ databases">
        <title>Genome-scale phylogeny and comparative genomics of the fungal order Sordariales.</title>
        <authorList>
            <consortium name="Lawrence Berkeley National Laboratory"/>
            <person name="Hensen N."/>
            <person name="Bonometti L."/>
            <person name="Westerberg I."/>
            <person name="Brannstrom I.O."/>
            <person name="Guillou S."/>
            <person name="Cros-Aarteil S."/>
            <person name="Calhoun S."/>
            <person name="Haridas S."/>
            <person name="Kuo A."/>
            <person name="Mondo S."/>
            <person name="Pangilinan J."/>
            <person name="Riley R."/>
            <person name="LaButti K."/>
            <person name="Andreopoulos B."/>
            <person name="Lipzen A."/>
            <person name="Chen C."/>
            <person name="Yanf M."/>
            <person name="Daum C."/>
            <person name="Ng V."/>
            <person name="Clum A."/>
            <person name="Steindorff A."/>
            <person name="Ohm R."/>
            <person name="Martin F."/>
            <person name="Silar P."/>
            <person name="Natvig D."/>
            <person name="Lalanne C."/>
            <person name="Gautier V."/>
            <person name="Ament-velasquez S.L."/>
            <person name="Kruys A."/>
            <person name="Hutchinson M.I."/>
            <person name="Powell A.J."/>
            <person name="Barry K."/>
            <person name="Miller A.N."/>
            <person name="Grigoriev I.V."/>
            <person name="Debuchy R."/>
            <person name="Gladieux P."/>
            <person name="Thoren M.H."/>
            <person name="Johannesson H."/>
        </authorList>
    </citation>
    <scope>NUCLEOTIDE SEQUENCE</scope>
    <source>
        <strain evidence="1">SMH3187-1</strain>
    </source>
</reference>
<name>A0AA40K9N0_9PEZI</name>
<protein>
    <submittedName>
        <fullName evidence="1">Uncharacterized protein</fullName>
    </submittedName>
</protein>
<proteinExistence type="predicted"/>
<dbReference type="Proteomes" id="UP001172155">
    <property type="component" value="Unassembled WGS sequence"/>
</dbReference>
<keyword evidence="2" id="KW-1185">Reference proteome</keyword>
<comment type="caution">
    <text evidence="1">The sequence shown here is derived from an EMBL/GenBank/DDBJ whole genome shotgun (WGS) entry which is preliminary data.</text>
</comment>
<dbReference type="EMBL" id="JAUKUD010000003">
    <property type="protein sequence ID" value="KAK0750542.1"/>
    <property type="molecule type" value="Genomic_DNA"/>
</dbReference>
<evidence type="ECO:0000313" key="2">
    <source>
        <dbReference type="Proteomes" id="UP001172155"/>
    </source>
</evidence>
<sequence length="359" mass="39480">MPSRVNTKPLAISDLDTTATQNDQLSAASPFGIQVGQGSQPPVSSVEAVVPGSSVETVAEPALVPIAPGEVPPIFRGTINIPGHSKCKEETLQYCYSKPRAAEDHVPTPDNIEVNLFVDGSYHPVTSDGGYAIVFKRFVHGSVTRQEVVQFVFQMKPGINSMIAEASALAEALVRGKKEIVRTITALVAENPGPLNLNRILPRRIVLGIFSDSRDNLDVLQKAKWPPRDACRAKLLHRCVVESYNVLDIPEFPSLVVDLRASWVLAHRREYLIVLHTFADQRAGEARKRGSFGTVGYEEHAISDEDSVVAPLQRLFYTQATATNTMKLARVKNYPFLQKADGVIISMFEPWTAPKDKRS</sequence>
<organism evidence="1 2">
    <name type="scientific">Schizothecium vesticola</name>
    <dbReference type="NCBI Taxonomy" id="314040"/>
    <lineage>
        <taxon>Eukaryota</taxon>
        <taxon>Fungi</taxon>
        <taxon>Dikarya</taxon>
        <taxon>Ascomycota</taxon>
        <taxon>Pezizomycotina</taxon>
        <taxon>Sordariomycetes</taxon>
        <taxon>Sordariomycetidae</taxon>
        <taxon>Sordariales</taxon>
        <taxon>Schizotheciaceae</taxon>
        <taxon>Schizothecium</taxon>
    </lineage>
</organism>
<evidence type="ECO:0000313" key="1">
    <source>
        <dbReference type="EMBL" id="KAK0750542.1"/>
    </source>
</evidence>